<dbReference type="Proteomes" id="UP000483362">
    <property type="component" value="Unassembled WGS sequence"/>
</dbReference>
<protein>
    <submittedName>
        <fullName evidence="2">RidA family protein</fullName>
    </submittedName>
</protein>
<dbReference type="FunFam" id="3.30.1330.40:FF:000001">
    <property type="entry name" value="L-PSP family endoribonuclease"/>
    <property type="match status" value="1"/>
</dbReference>
<dbReference type="Pfam" id="PF01042">
    <property type="entry name" value="Ribonuc_L-PSP"/>
    <property type="match status" value="1"/>
</dbReference>
<dbReference type="PANTHER" id="PTHR11803">
    <property type="entry name" value="2-IMINOBUTANOATE/2-IMINOPROPANOATE DEAMINASE RIDA"/>
    <property type="match status" value="1"/>
</dbReference>
<dbReference type="PROSITE" id="PS01094">
    <property type="entry name" value="UPF0076"/>
    <property type="match status" value="1"/>
</dbReference>
<organism evidence="2 3">
    <name type="scientific">Sodaliphilus pleomorphus</name>
    <dbReference type="NCBI Taxonomy" id="2606626"/>
    <lineage>
        <taxon>Bacteria</taxon>
        <taxon>Pseudomonadati</taxon>
        <taxon>Bacteroidota</taxon>
        <taxon>Bacteroidia</taxon>
        <taxon>Bacteroidales</taxon>
        <taxon>Muribaculaceae</taxon>
        <taxon>Sodaliphilus</taxon>
    </lineage>
</organism>
<dbReference type="AlphaFoldDB" id="A0A6L5XBF5"/>
<proteinExistence type="inferred from homology"/>
<dbReference type="NCBIfam" id="TIGR00004">
    <property type="entry name" value="Rid family detoxifying hydrolase"/>
    <property type="match status" value="1"/>
</dbReference>
<sequence length="129" mass="13662">MKATSTTSAPAAIGPYSQAIVTGNLVFVSGQLPIDPATGSFAQGGIKELTRQSLTNMAHILRAAGTDMAHVVKTTVFLADMDDFAGMNEVYSTFFSQPFPARSAIAIKTLPKNARVEIECIAEIAPTRD</sequence>
<keyword evidence="3" id="KW-1185">Reference proteome</keyword>
<dbReference type="InterPro" id="IPR006175">
    <property type="entry name" value="YjgF/YER057c/UK114"/>
</dbReference>
<evidence type="ECO:0000313" key="3">
    <source>
        <dbReference type="Proteomes" id="UP000483362"/>
    </source>
</evidence>
<dbReference type="Gene3D" id="3.30.1330.40">
    <property type="entry name" value="RutC-like"/>
    <property type="match status" value="1"/>
</dbReference>
<dbReference type="GO" id="GO:0019239">
    <property type="term" value="F:deaminase activity"/>
    <property type="evidence" value="ECO:0007669"/>
    <property type="project" value="TreeGrafter"/>
</dbReference>
<dbReference type="PANTHER" id="PTHR11803:SF59">
    <property type="entry name" value="ENDORIBONUCLEASE"/>
    <property type="match status" value="1"/>
</dbReference>
<dbReference type="InterPro" id="IPR006056">
    <property type="entry name" value="RidA"/>
</dbReference>
<gene>
    <name evidence="2" type="ORF">FYJ29_07975</name>
</gene>
<dbReference type="InterPro" id="IPR035959">
    <property type="entry name" value="RutC-like_sf"/>
</dbReference>
<dbReference type="RefSeq" id="WP_154327769.1">
    <property type="nucleotide sequence ID" value="NZ_CP045696.1"/>
</dbReference>
<accession>A0A6L5XBF5</accession>
<reference evidence="2 3" key="1">
    <citation type="submission" date="2019-08" db="EMBL/GenBank/DDBJ databases">
        <title>In-depth cultivation of the pig gut microbiome towards novel bacterial diversity and tailored functional studies.</title>
        <authorList>
            <person name="Wylensek D."/>
            <person name="Hitch T.C.A."/>
            <person name="Clavel T."/>
        </authorList>
    </citation>
    <scope>NUCLEOTIDE SEQUENCE [LARGE SCALE GENOMIC DNA]</scope>
    <source>
        <strain evidence="2 3">Oil-RF-744-WCA-WT-10</strain>
    </source>
</reference>
<evidence type="ECO:0000256" key="1">
    <source>
        <dbReference type="ARBA" id="ARBA00010552"/>
    </source>
</evidence>
<dbReference type="GO" id="GO:0005829">
    <property type="term" value="C:cytosol"/>
    <property type="evidence" value="ECO:0007669"/>
    <property type="project" value="TreeGrafter"/>
</dbReference>
<comment type="caution">
    <text evidence="2">The sequence shown here is derived from an EMBL/GenBank/DDBJ whole genome shotgun (WGS) entry which is preliminary data.</text>
</comment>
<dbReference type="EMBL" id="VULT01000011">
    <property type="protein sequence ID" value="MSS17690.1"/>
    <property type="molecule type" value="Genomic_DNA"/>
</dbReference>
<dbReference type="InterPro" id="IPR019897">
    <property type="entry name" value="RidA_CS"/>
</dbReference>
<comment type="similarity">
    <text evidence="1">Belongs to the RutC family.</text>
</comment>
<dbReference type="SUPFAM" id="SSF55298">
    <property type="entry name" value="YjgF-like"/>
    <property type="match status" value="1"/>
</dbReference>
<dbReference type="CDD" id="cd00448">
    <property type="entry name" value="YjgF_YER057c_UK114_family"/>
    <property type="match status" value="1"/>
</dbReference>
<evidence type="ECO:0000313" key="2">
    <source>
        <dbReference type="EMBL" id="MSS17690.1"/>
    </source>
</evidence>
<name>A0A6L5XBF5_9BACT</name>